<dbReference type="EMBL" id="CADCVR010000065">
    <property type="protein sequence ID" value="CAA9501487.1"/>
    <property type="molecule type" value="Genomic_DNA"/>
</dbReference>
<reference evidence="1" key="1">
    <citation type="submission" date="2020-02" db="EMBL/GenBank/DDBJ databases">
        <authorList>
            <person name="Meier V. D."/>
        </authorList>
    </citation>
    <scope>NUCLEOTIDE SEQUENCE</scope>
    <source>
        <strain evidence="1">AVDCRST_MAG53</strain>
    </source>
</reference>
<proteinExistence type="predicted"/>
<gene>
    <name evidence="1" type="ORF">AVDCRST_MAG53-2020</name>
</gene>
<organism evidence="1">
    <name type="scientific">uncultured Solirubrobacteraceae bacterium</name>
    <dbReference type="NCBI Taxonomy" id="1162706"/>
    <lineage>
        <taxon>Bacteria</taxon>
        <taxon>Bacillati</taxon>
        <taxon>Actinomycetota</taxon>
        <taxon>Thermoleophilia</taxon>
        <taxon>Solirubrobacterales</taxon>
        <taxon>Solirubrobacteraceae</taxon>
        <taxon>environmental samples</taxon>
    </lineage>
</organism>
<dbReference type="AlphaFoldDB" id="A0A6J4SJU9"/>
<feature type="non-terminal residue" evidence="1">
    <location>
        <position position="1"/>
    </location>
</feature>
<sequence length="65" mass="7194">WTTQRDQRTVELIFDGTARAIHGGVCSIPPMRANRAHSAAAWARRARGDGPAELICGRPPRRSDR</sequence>
<evidence type="ECO:0000313" key="1">
    <source>
        <dbReference type="EMBL" id="CAA9501487.1"/>
    </source>
</evidence>
<accession>A0A6J4SJU9</accession>
<name>A0A6J4SJU9_9ACTN</name>
<feature type="non-terminal residue" evidence="1">
    <location>
        <position position="65"/>
    </location>
</feature>
<protein>
    <submittedName>
        <fullName evidence="1">Uncharacterized protein</fullName>
    </submittedName>
</protein>